<feature type="compositionally biased region" description="Pro residues" evidence="1">
    <location>
        <begin position="119"/>
        <end position="135"/>
    </location>
</feature>
<reference evidence="3" key="1">
    <citation type="journal article" date="2019" name="Int. J. Syst. Evol. Microbiol.">
        <title>The Global Catalogue of Microorganisms (GCM) 10K type strain sequencing project: providing services to taxonomists for standard genome sequencing and annotation.</title>
        <authorList>
            <consortium name="The Broad Institute Genomics Platform"/>
            <consortium name="The Broad Institute Genome Sequencing Center for Infectious Disease"/>
            <person name="Wu L."/>
            <person name="Ma J."/>
        </authorList>
    </citation>
    <scope>NUCLEOTIDE SEQUENCE [LARGE SCALE GENOMIC DNA]</scope>
    <source>
        <strain evidence="3">JCM 11896</strain>
    </source>
</reference>
<proteinExistence type="predicted"/>
<name>A0ABP4IFW0_9PSEU</name>
<organism evidence="2 3">
    <name type="scientific">Pseudonocardia kongjuensis</name>
    <dbReference type="NCBI Taxonomy" id="102227"/>
    <lineage>
        <taxon>Bacteria</taxon>
        <taxon>Bacillati</taxon>
        <taxon>Actinomycetota</taxon>
        <taxon>Actinomycetes</taxon>
        <taxon>Pseudonocardiales</taxon>
        <taxon>Pseudonocardiaceae</taxon>
        <taxon>Pseudonocardia</taxon>
    </lineage>
</organism>
<evidence type="ECO:0000313" key="3">
    <source>
        <dbReference type="Proteomes" id="UP001501414"/>
    </source>
</evidence>
<keyword evidence="3" id="KW-1185">Reference proteome</keyword>
<dbReference type="EMBL" id="BAAAJK010000006">
    <property type="protein sequence ID" value="GAA1386259.1"/>
    <property type="molecule type" value="Genomic_DNA"/>
</dbReference>
<comment type="caution">
    <text evidence="2">The sequence shown here is derived from an EMBL/GenBank/DDBJ whole genome shotgun (WGS) entry which is preliminary data.</text>
</comment>
<evidence type="ECO:0000313" key="2">
    <source>
        <dbReference type="EMBL" id="GAA1386259.1"/>
    </source>
</evidence>
<accession>A0ABP4IFW0</accession>
<gene>
    <name evidence="2" type="ORF">GCM10009613_19940</name>
</gene>
<dbReference type="Proteomes" id="UP001501414">
    <property type="component" value="Unassembled WGS sequence"/>
</dbReference>
<feature type="region of interest" description="Disordered" evidence="1">
    <location>
        <begin position="110"/>
        <end position="166"/>
    </location>
</feature>
<evidence type="ECO:0000256" key="1">
    <source>
        <dbReference type="SAM" id="MobiDB-lite"/>
    </source>
</evidence>
<feature type="region of interest" description="Disordered" evidence="1">
    <location>
        <begin position="1"/>
        <end position="52"/>
    </location>
</feature>
<protein>
    <submittedName>
        <fullName evidence="2">Uncharacterized protein</fullName>
    </submittedName>
</protein>
<sequence>MDAVRHLPEPRTAQPGRVTIPARTASAPGTACSDPQTVDDGRARPVPSDSERCTMAVPAAVVQRSTAGLSPAAPWDRVRGVAERRRAAAWQARANQAGGRTTRALDQEIAALLAEDPDPAGPAGPDPAPGGPAPGGPADRAPSGPADPDPAGPVGSAGPEDPDPAR</sequence>